<accession>A0A914VF03</accession>
<dbReference type="WBParaSite" id="PSAMB.scaffold18725size896.g37665.t1">
    <property type="protein sequence ID" value="PSAMB.scaffold18725size896.g37665.t1"/>
    <property type="gene ID" value="PSAMB.scaffold18725size896.g37665"/>
</dbReference>
<keyword evidence="1" id="KW-1185">Reference proteome</keyword>
<dbReference type="Proteomes" id="UP000887566">
    <property type="component" value="Unplaced"/>
</dbReference>
<organism evidence="1 2">
    <name type="scientific">Plectus sambesii</name>
    <dbReference type="NCBI Taxonomy" id="2011161"/>
    <lineage>
        <taxon>Eukaryota</taxon>
        <taxon>Metazoa</taxon>
        <taxon>Ecdysozoa</taxon>
        <taxon>Nematoda</taxon>
        <taxon>Chromadorea</taxon>
        <taxon>Plectida</taxon>
        <taxon>Plectina</taxon>
        <taxon>Plectoidea</taxon>
        <taxon>Plectidae</taxon>
        <taxon>Plectus</taxon>
    </lineage>
</organism>
<proteinExistence type="predicted"/>
<sequence>GGRVRRVVATQHKDDEQLAEILSRSYHLAFTASLSRPIRNRLRRLSDISSSLQNGSSRGSLWCWAQNGEMRESETSRSRPNMMTTR</sequence>
<name>A0A914VF03_9BILA</name>
<evidence type="ECO:0000313" key="2">
    <source>
        <dbReference type="WBParaSite" id="PSAMB.scaffold18725size896.g37665.t1"/>
    </source>
</evidence>
<protein>
    <submittedName>
        <fullName evidence="2">Uncharacterized protein</fullName>
    </submittedName>
</protein>
<dbReference type="AlphaFoldDB" id="A0A914VF03"/>
<evidence type="ECO:0000313" key="1">
    <source>
        <dbReference type="Proteomes" id="UP000887566"/>
    </source>
</evidence>
<reference evidence="2" key="1">
    <citation type="submission" date="2022-11" db="UniProtKB">
        <authorList>
            <consortium name="WormBaseParasite"/>
        </authorList>
    </citation>
    <scope>IDENTIFICATION</scope>
</reference>